<proteinExistence type="predicted"/>
<dbReference type="EMBL" id="BLXT01004325">
    <property type="protein sequence ID" value="GFO11592.1"/>
    <property type="molecule type" value="Genomic_DNA"/>
</dbReference>
<reference evidence="2 3" key="1">
    <citation type="journal article" date="2021" name="Elife">
        <title>Chloroplast acquisition without the gene transfer in kleptoplastic sea slugs, Plakobranchus ocellatus.</title>
        <authorList>
            <person name="Maeda T."/>
            <person name="Takahashi S."/>
            <person name="Yoshida T."/>
            <person name="Shimamura S."/>
            <person name="Takaki Y."/>
            <person name="Nagai Y."/>
            <person name="Toyoda A."/>
            <person name="Suzuki Y."/>
            <person name="Arimoto A."/>
            <person name="Ishii H."/>
            <person name="Satoh N."/>
            <person name="Nishiyama T."/>
            <person name="Hasebe M."/>
            <person name="Maruyama T."/>
            <person name="Minagawa J."/>
            <person name="Obokata J."/>
            <person name="Shigenobu S."/>
        </authorList>
    </citation>
    <scope>NUCLEOTIDE SEQUENCE [LARGE SCALE GENOMIC DNA]</scope>
</reference>
<dbReference type="Proteomes" id="UP000735302">
    <property type="component" value="Unassembled WGS sequence"/>
</dbReference>
<evidence type="ECO:0000313" key="3">
    <source>
        <dbReference type="Proteomes" id="UP000735302"/>
    </source>
</evidence>
<gene>
    <name evidence="2" type="ORF">PoB_003809700</name>
</gene>
<organism evidence="2 3">
    <name type="scientific">Plakobranchus ocellatus</name>
    <dbReference type="NCBI Taxonomy" id="259542"/>
    <lineage>
        <taxon>Eukaryota</taxon>
        <taxon>Metazoa</taxon>
        <taxon>Spiralia</taxon>
        <taxon>Lophotrochozoa</taxon>
        <taxon>Mollusca</taxon>
        <taxon>Gastropoda</taxon>
        <taxon>Heterobranchia</taxon>
        <taxon>Euthyneura</taxon>
        <taxon>Panpulmonata</taxon>
        <taxon>Sacoglossa</taxon>
        <taxon>Placobranchoidea</taxon>
        <taxon>Plakobranchidae</taxon>
        <taxon>Plakobranchus</taxon>
    </lineage>
</organism>
<dbReference type="AlphaFoldDB" id="A0AAV4AX10"/>
<evidence type="ECO:0000313" key="2">
    <source>
        <dbReference type="EMBL" id="GFO11592.1"/>
    </source>
</evidence>
<keyword evidence="3" id="KW-1185">Reference proteome</keyword>
<sequence>MEVMALEERKGGRSENWVGGIEWGEGQQMSYRGYSLIPPGCVQSKNDRKEEKEREEEPSRSVNSPERYTRCGDLAQVEVTQEEANWTMQVVFMEATNGIKYGHLDLTMTLAE</sequence>
<protein>
    <submittedName>
        <fullName evidence="2">Uncharacterized protein</fullName>
    </submittedName>
</protein>
<feature type="region of interest" description="Disordered" evidence="1">
    <location>
        <begin position="37"/>
        <end position="66"/>
    </location>
</feature>
<accession>A0AAV4AX10</accession>
<evidence type="ECO:0000256" key="1">
    <source>
        <dbReference type="SAM" id="MobiDB-lite"/>
    </source>
</evidence>
<feature type="compositionally biased region" description="Basic and acidic residues" evidence="1">
    <location>
        <begin position="45"/>
        <end position="59"/>
    </location>
</feature>
<comment type="caution">
    <text evidence="2">The sequence shown here is derived from an EMBL/GenBank/DDBJ whole genome shotgun (WGS) entry which is preliminary data.</text>
</comment>
<name>A0AAV4AX10_9GAST</name>